<reference evidence="2 3" key="1">
    <citation type="submission" date="2023-09" db="EMBL/GenBank/DDBJ databases">
        <title>Complete-Gapless Cercospora beticola genome.</title>
        <authorList>
            <person name="Wyatt N.A."/>
            <person name="Spanner R.E."/>
            <person name="Bolton M.D."/>
        </authorList>
    </citation>
    <scope>NUCLEOTIDE SEQUENCE [LARGE SCALE GENOMIC DNA]</scope>
    <source>
        <strain evidence="2">Cb09-40</strain>
    </source>
</reference>
<evidence type="ECO:0000313" key="2">
    <source>
        <dbReference type="EMBL" id="WPB03524.1"/>
    </source>
</evidence>
<evidence type="ECO:0000256" key="1">
    <source>
        <dbReference type="SAM" id="MobiDB-lite"/>
    </source>
</evidence>
<protein>
    <submittedName>
        <fullName evidence="2">Uncharacterized protein</fullName>
    </submittedName>
</protein>
<evidence type="ECO:0000313" key="3">
    <source>
        <dbReference type="Proteomes" id="UP001302367"/>
    </source>
</evidence>
<organism evidence="2 3">
    <name type="scientific">Cercospora beticola</name>
    <name type="common">Sugarbeet leaf spot fungus</name>
    <dbReference type="NCBI Taxonomy" id="122368"/>
    <lineage>
        <taxon>Eukaryota</taxon>
        <taxon>Fungi</taxon>
        <taxon>Dikarya</taxon>
        <taxon>Ascomycota</taxon>
        <taxon>Pezizomycotina</taxon>
        <taxon>Dothideomycetes</taxon>
        <taxon>Dothideomycetidae</taxon>
        <taxon>Mycosphaerellales</taxon>
        <taxon>Mycosphaerellaceae</taxon>
        <taxon>Cercospora</taxon>
    </lineage>
</organism>
<keyword evidence="3" id="KW-1185">Reference proteome</keyword>
<dbReference type="Proteomes" id="UP001302367">
    <property type="component" value="Chromosome 5"/>
</dbReference>
<sequence length="133" mass="14363">MDGSLDEVFVKEEMELVEGAAGRGAGTLALDGDSEDYCKGGYHPVQVGEDAGAGLTTDSRHLSPHIAGERSGVDRRSSQGCWVTALSDETHHQKNTVHQRLRAKSSSLQVDKRIASQLGQASHVLHHAHEQRL</sequence>
<dbReference type="RefSeq" id="XP_065459108.1">
    <property type="nucleotide sequence ID" value="XM_065603036.1"/>
</dbReference>
<gene>
    <name evidence="2" type="ORF">RHO25_008164</name>
</gene>
<name>A0ABZ0NVC8_CERBT</name>
<dbReference type="EMBL" id="CP134188">
    <property type="protein sequence ID" value="WPB03524.1"/>
    <property type="molecule type" value="Genomic_DNA"/>
</dbReference>
<accession>A0ABZ0NVC8</accession>
<feature type="region of interest" description="Disordered" evidence="1">
    <location>
        <begin position="49"/>
        <end position="74"/>
    </location>
</feature>
<dbReference type="GeneID" id="90644454"/>
<proteinExistence type="predicted"/>